<feature type="region of interest" description="Disordered" evidence="6">
    <location>
        <begin position="1"/>
        <end position="53"/>
    </location>
</feature>
<evidence type="ECO:0000256" key="4">
    <source>
        <dbReference type="ARBA" id="ARBA00023204"/>
    </source>
</evidence>
<organism evidence="8 9">
    <name type="scientific">[Emmonsia] crescens</name>
    <dbReference type="NCBI Taxonomy" id="73230"/>
    <lineage>
        <taxon>Eukaryota</taxon>
        <taxon>Fungi</taxon>
        <taxon>Dikarya</taxon>
        <taxon>Ascomycota</taxon>
        <taxon>Pezizomycotina</taxon>
        <taxon>Eurotiomycetes</taxon>
        <taxon>Eurotiomycetidae</taxon>
        <taxon>Onygenales</taxon>
        <taxon>Ajellomycetaceae</taxon>
        <taxon>Emergomyces</taxon>
    </lineage>
</organism>
<keyword evidence="4" id="KW-0234">DNA repair</keyword>
<dbReference type="FunFam" id="3.40.50.12650:FF:000007">
    <property type="entry name" value="DNA cross-link repair 1A protein, variant"/>
    <property type="match status" value="1"/>
</dbReference>
<dbReference type="PANTHER" id="PTHR23240:SF6">
    <property type="entry name" value="DNA CROSS-LINK REPAIR 1A PROTEIN"/>
    <property type="match status" value="1"/>
</dbReference>
<keyword evidence="3" id="KW-0227">DNA damage</keyword>
<feature type="region of interest" description="Disordered" evidence="6">
    <location>
        <begin position="102"/>
        <end position="125"/>
    </location>
</feature>
<dbReference type="SUPFAM" id="SSF56281">
    <property type="entry name" value="Metallo-hydrolase/oxidoreductase"/>
    <property type="match status" value="1"/>
</dbReference>
<name>A0A0G2J850_9EURO</name>
<dbReference type="Gene3D" id="3.60.15.10">
    <property type="entry name" value="Ribonuclease Z/Hydroxyacylglutathione hydrolase-like"/>
    <property type="match status" value="1"/>
</dbReference>
<dbReference type="Pfam" id="PF07522">
    <property type="entry name" value="DRMBL"/>
    <property type="match status" value="1"/>
</dbReference>
<dbReference type="InterPro" id="IPR036866">
    <property type="entry name" value="RibonucZ/Hydroxyglut_hydro"/>
</dbReference>
<feature type="domain" description="DNA repair metallo-beta-lactamase" evidence="7">
    <location>
        <begin position="691"/>
        <end position="818"/>
    </location>
</feature>
<protein>
    <recommendedName>
        <fullName evidence="7">DNA repair metallo-beta-lactamase domain-containing protein</fullName>
    </recommendedName>
</protein>
<dbReference type="OrthoDB" id="262529at2759"/>
<feature type="region of interest" description="Disordered" evidence="6">
    <location>
        <begin position="64"/>
        <end position="83"/>
    </location>
</feature>
<dbReference type="EMBL" id="LCZI01001263">
    <property type="protein sequence ID" value="KKZ61616.1"/>
    <property type="molecule type" value="Genomic_DNA"/>
</dbReference>
<dbReference type="VEuPathDB" id="FungiDB:EMCG_03862"/>
<dbReference type="GO" id="GO:0035312">
    <property type="term" value="F:5'-3' DNA exonuclease activity"/>
    <property type="evidence" value="ECO:0007669"/>
    <property type="project" value="TreeGrafter"/>
</dbReference>
<dbReference type="InterPro" id="IPR011084">
    <property type="entry name" value="DRMBL"/>
</dbReference>
<dbReference type="Gene3D" id="3.40.50.12650">
    <property type="match status" value="1"/>
</dbReference>
<evidence type="ECO:0000256" key="5">
    <source>
        <dbReference type="ARBA" id="ARBA00023242"/>
    </source>
</evidence>
<dbReference type="PANTHER" id="PTHR23240">
    <property type="entry name" value="DNA CROSS-LINK REPAIR PROTEIN PSO2/SNM1-RELATED"/>
    <property type="match status" value="1"/>
</dbReference>
<dbReference type="Proteomes" id="UP000034164">
    <property type="component" value="Unassembled WGS sequence"/>
</dbReference>
<evidence type="ECO:0000259" key="7">
    <source>
        <dbReference type="Pfam" id="PF07522"/>
    </source>
</evidence>
<dbReference type="AlphaFoldDB" id="A0A0G2J850"/>
<reference evidence="9" key="1">
    <citation type="journal article" date="2015" name="PLoS Genet.">
        <title>The dynamic genome and transcriptome of the human fungal pathogen Blastomyces and close relative Emmonsia.</title>
        <authorList>
            <person name="Munoz J.F."/>
            <person name="Gauthier G.M."/>
            <person name="Desjardins C.A."/>
            <person name="Gallo J.E."/>
            <person name="Holder J."/>
            <person name="Sullivan T.D."/>
            <person name="Marty A.J."/>
            <person name="Carmen J.C."/>
            <person name="Chen Z."/>
            <person name="Ding L."/>
            <person name="Gujja S."/>
            <person name="Magrini V."/>
            <person name="Misas E."/>
            <person name="Mitreva M."/>
            <person name="Priest M."/>
            <person name="Saif S."/>
            <person name="Whiston E.A."/>
            <person name="Young S."/>
            <person name="Zeng Q."/>
            <person name="Goldman W.E."/>
            <person name="Mardis E.R."/>
            <person name="Taylor J.W."/>
            <person name="McEwen J.G."/>
            <person name="Clay O.K."/>
            <person name="Klein B.S."/>
            <person name="Cuomo C.A."/>
        </authorList>
    </citation>
    <scope>NUCLEOTIDE SEQUENCE [LARGE SCALE GENOMIC DNA]</scope>
    <source>
        <strain evidence="9">UAMH 3008</strain>
    </source>
</reference>
<feature type="compositionally biased region" description="Polar residues" evidence="6">
    <location>
        <begin position="23"/>
        <end position="38"/>
    </location>
</feature>
<evidence type="ECO:0000313" key="9">
    <source>
        <dbReference type="Proteomes" id="UP000034164"/>
    </source>
</evidence>
<dbReference type="GO" id="GO:0005634">
    <property type="term" value="C:nucleus"/>
    <property type="evidence" value="ECO:0007669"/>
    <property type="project" value="UniProtKB-SubCell"/>
</dbReference>
<sequence>MPSSSPYFNANKNGGRQAFKHLQPSSRRNGGKRNTSILNFFKKSDTPPKSAQKRITNYIVKSRNNAEKSSSTNDIDGSESLFFTEEGGKGSALGYPIEHATGPARTRSASPFGGFGEAAESFDDGDRYNENYNTGQKRQKLDNSGHIVTTASVGCLAETMLTGGKGLRPSAVTISNINRIGPFLDESDSEEESNCAYNKDLPLITRTQTGARNNEYDFIPPTDSSNESHDNYTMKGATFAAASGYLSSSEDADSCELQDGGSLYGQSTERHDEPQEGFGKTTLIEKIDLDASGLFYNDNIATCPICSQSLTGITDDEVSLHVNNCLDGNPTPVPGETPSVTVRSKSVISIARLNKAAIPRPGQQNPFTIESKGKETSAFSKIMSGNAEDAAWAAASAKEEASRGKQAYERTCPFYKILPGFSICVDAFRYGAVEGCSAYFLSHFHSDHYIGLTSSWRHGQIYCSIVTGNLVRQQLKVDPKWITDIEFDKTFEIPDTNGAWVTMLPANHCPGSSMFLFEKRVSKGPKPKIHRILHCGDFRACPAHVQHPLLRPDVVDSLTGKAGQQIIDVCYLDTTYLNPKYAFPNQDDVVTACAALCADLDAIERDNSDDATRGPKTPSVKTMMDFRLNAPQLPTRPGDASPKSRGRLLVVIGTYSIGKERLCVAIARALNCKIYAPVAKQRICACLEDDELSKLLTNNPLEAQVHMQTLMEVRAETLPDYLDSLKPHFSRIVGFRPTGWNYRPPAGRMTDSPPVSSVLYSDSWKPRFCTRDLTPQRGSNRESAYYSVPYSEHSSFRELTMFCCALRIAKVIPTVNVGSKKSREKMKLWVEKWEAEKRKNGLFKVDNEAARW</sequence>
<feature type="compositionally biased region" description="Polar residues" evidence="6">
    <location>
        <begin position="1"/>
        <end position="14"/>
    </location>
</feature>
<proteinExistence type="inferred from homology"/>
<gene>
    <name evidence="8" type="ORF">EMCG_03862</name>
</gene>
<evidence type="ECO:0000256" key="2">
    <source>
        <dbReference type="ARBA" id="ARBA00010304"/>
    </source>
</evidence>
<dbReference type="GO" id="GO:0006303">
    <property type="term" value="P:double-strand break repair via nonhomologous end joining"/>
    <property type="evidence" value="ECO:0007669"/>
    <property type="project" value="TreeGrafter"/>
</dbReference>
<comment type="similarity">
    <text evidence="2">Belongs to the DNA repair metallo-beta-lactamase (DRMBL) family.</text>
</comment>
<dbReference type="CDD" id="cd16273">
    <property type="entry name" value="SNM1A-1C-like_MBL-fold"/>
    <property type="match status" value="1"/>
</dbReference>
<comment type="caution">
    <text evidence="8">The sequence shown here is derived from an EMBL/GenBank/DDBJ whole genome shotgun (WGS) entry which is preliminary data.</text>
</comment>
<accession>A0A0G2J850</accession>
<dbReference type="GO" id="GO:0036297">
    <property type="term" value="P:interstrand cross-link repair"/>
    <property type="evidence" value="ECO:0007669"/>
    <property type="project" value="TreeGrafter"/>
</dbReference>
<evidence type="ECO:0000313" key="8">
    <source>
        <dbReference type="EMBL" id="KKZ61616.1"/>
    </source>
</evidence>
<evidence type="ECO:0000256" key="1">
    <source>
        <dbReference type="ARBA" id="ARBA00004123"/>
    </source>
</evidence>
<dbReference type="GO" id="GO:0003684">
    <property type="term" value="F:damaged DNA binding"/>
    <property type="evidence" value="ECO:0007669"/>
    <property type="project" value="TreeGrafter"/>
</dbReference>
<evidence type="ECO:0000256" key="3">
    <source>
        <dbReference type="ARBA" id="ARBA00022763"/>
    </source>
</evidence>
<comment type="subcellular location">
    <subcellularLocation>
        <location evidence="1">Nucleus</location>
    </subcellularLocation>
</comment>
<keyword evidence="5" id="KW-0539">Nucleus</keyword>
<dbReference type="FunFam" id="3.60.15.10:FF:000038">
    <property type="entry name" value="DNA cross-link repair protein pso2/snm1"/>
    <property type="match status" value="1"/>
</dbReference>
<evidence type="ECO:0000256" key="6">
    <source>
        <dbReference type="SAM" id="MobiDB-lite"/>
    </source>
</evidence>